<name>A0ABW3QGZ8_9BACT</name>
<comment type="caution">
    <text evidence="1">The sequence shown here is derived from an EMBL/GenBank/DDBJ whole genome shotgun (WGS) entry which is preliminary data.</text>
</comment>
<sequence length="500" mass="56480">MKFYLTQAMRRHYALFLVFYLIVSTLFAQKTTNFTGGYSAEVGAFISSTKRMPFWLRANQYGIVPLTAPVGTVRLGAHGEWKADSTVKRSRWFANYGVYAAGNVAQTNQIVLPEAYAMTGVGSFYIYAGKRREIIGLGDSTYTSGFYSWSQNATPIPKIQIGTNGFVPLKFTKSIVAFNFLYAHGWFPNTDSVQGSFLHQKSLFVRFGKPTWKAKFYAGIIHNVQWGGRSDYLKQSLTVDGKLPSSFRDYTDLIVARPPRNRPANYPGIDSNNQIGNHLGSLDFGAELMVEKWNLLLYYQHPFEDRSGLAFANSLDGLYGIRIKNTGNRSDYKFRINQLTLEYFNTTNGDKVPEGLTGRYEGDTYFNHSQYIDGWSTRQRIIGTPFITRGKDIRQEFSLPLNRSRRMIINNRIKMAHFAFAGGFNSGVQLETHLAVSQNYGPFVNPVYRNRHVNQFSGVLRTSIPTTWLGGAELQAAVSLDSGQLYDNAIGGYLGLRKRW</sequence>
<reference evidence="2" key="1">
    <citation type="journal article" date="2019" name="Int. J. Syst. Evol. Microbiol.">
        <title>The Global Catalogue of Microorganisms (GCM) 10K type strain sequencing project: providing services to taxonomists for standard genome sequencing and annotation.</title>
        <authorList>
            <consortium name="The Broad Institute Genomics Platform"/>
            <consortium name="The Broad Institute Genome Sequencing Center for Infectious Disease"/>
            <person name="Wu L."/>
            <person name="Ma J."/>
        </authorList>
    </citation>
    <scope>NUCLEOTIDE SEQUENCE [LARGE SCALE GENOMIC DNA]</scope>
    <source>
        <strain evidence="2">CCUG 55608</strain>
    </source>
</reference>
<organism evidence="1 2">
    <name type="scientific">Larkinella insperata</name>
    <dbReference type="NCBI Taxonomy" id="332158"/>
    <lineage>
        <taxon>Bacteria</taxon>
        <taxon>Pseudomonadati</taxon>
        <taxon>Bacteroidota</taxon>
        <taxon>Cytophagia</taxon>
        <taxon>Cytophagales</taxon>
        <taxon>Spirosomataceae</taxon>
        <taxon>Larkinella</taxon>
    </lineage>
</organism>
<dbReference type="Proteomes" id="UP001597116">
    <property type="component" value="Unassembled WGS sequence"/>
</dbReference>
<evidence type="ECO:0000313" key="1">
    <source>
        <dbReference type="EMBL" id="MFD1145327.1"/>
    </source>
</evidence>
<dbReference type="InterPro" id="IPR038636">
    <property type="entry name" value="Wzi_sf"/>
</dbReference>
<dbReference type="Gene3D" id="2.40.160.130">
    <property type="entry name" value="Capsule assembly protein Wzi"/>
    <property type="match status" value="1"/>
</dbReference>
<dbReference type="EMBL" id="JBHTLP010000043">
    <property type="protein sequence ID" value="MFD1145327.1"/>
    <property type="molecule type" value="Genomic_DNA"/>
</dbReference>
<keyword evidence="2" id="KW-1185">Reference proteome</keyword>
<accession>A0ABW3QGZ8</accession>
<proteinExistence type="predicted"/>
<evidence type="ECO:0000313" key="2">
    <source>
        <dbReference type="Proteomes" id="UP001597116"/>
    </source>
</evidence>
<dbReference type="RefSeq" id="WP_265991517.1">
    <property type="nucleotide sequence ID" value="NZ_CP110973.1"/>
</dbReference>
<protein>
    <submittedName>
        <fullName evidence="1">Capsule assembly Wzi family protein</fullName>
    </submittedName>
</protein>
<gene>
    <name evidence="1" type="ORF">ACFQ4C_29645</name>
</gene>